<dbReference type="PANTHER" id="PTHR43540:SF10">
    <property type="entry name" value="ISOCHORISMATASE"/>
    <property type="match status" value="1"/>
</dbReference>
<dbReference type="AlphaFoldDB" id="A0A0E2UCK0"/>
<proteinExistence type="inferred from homology"/>
<comment type="similarity">
    <text evidence="1">Belongs to the isochorismatase family.</text>
</comment>
<dbReference type="InterPro" id="IPR050272">
    <property type="entry name" value="Isochorismatase-like_hydrls"/>
</dbReference>
<comment type="caution">
    <text evidence="4">The sequence shown here is derived from an EMBL/GenBank/DDBJ whole genome shotgun (WGS) entry which is preliminary data.</text>
</comment>
<dbReference type="GO" id="GO:0016787">
    <property type="term" value="F:hydrolase activity"/>
    <property type="evidence" value="ECO:0007669"/>
    <property type="project" value="UniProtKB-KW"/>
</dbReference>
<evidence type="ECO:0000256" key="2">
    <source>
        <dbReference type="ARBA" id="ARBA00022801"/>
    </source>
</evidence>
<dbReference type="Gene3D" id="3.40.50.850">
    <property type="entry name" value="Isochorismatase-like"/>
    <property type="match status" value="1"/>
</dbReference>
<dbReference type="RefSeq" id="WP_003107596.1">
    <property type="nucleotide sequence ID" value="NZ_BAWT01000010.1"/>
</dbReference>
<dbReference type="CDD" id="cd00431">
    <property type="entry name" value="cysteine_hydrolases"/>
    <property type="match status" value="1"/>
</dbReference>
<dbReference type="InterPro" id="IPR000868">
    <property type="entry name" value="Isochorismatase-like_dom"/>
</dbReference>
<dbReference type="Pfam" id="PF00857">
    <property type="entry name" value="Isochorismatase"/>
    <property type="match status" value="1"/>
</dbReference>
<dbReference type="SUPFAM" id="SSF52499">
    <property type="entry name" value="Isochorismatase-like hydrolases"/>
    <property type="match status" value="1"/>
</dbReference>
<name>A0A0E2UCK0_9STRE</name>
<reference evidence="4" key="1">
    <citation type="submission" date="2023-03" db="EMBL/GenBank/DDBJ databases">
        <authorList>
            <person name="Shen W."/>
            <person name="Cai J."/>
        </authorList>
    </citation>
    <scope>NUCLEOTIDE SEQUENCE</scope>
    <source>
        <strain evidence="4">P82-2</strain>
    </source>
</reference>
<evidence type="ECO:0000313" key="5">
    <source>
        <dbReference type="Proteomes" id="UP001180515"/>
    </source>
</evidence>
<dbReference type="Proteomes" id="UP001180515">
    <property type="component" value="Unassembled WGS sequence"/>
</dbReference>
<dbReference type="OrthoDB" id="9796485at2"/>
<keyword evidence="2 4" id="KW-0378">Hydrolase</keyword>
<evidence type="ECO:0000259" key="3">
    <source>
        <dbReference type="Pfam" id="PF00857"/>
    </source>
</evidence>
<dbReference type="InterPro" id="IPR036380">
    <property type="entry name" value="Isochorismatase-like_sf"/>
</dbReference>
<gene>
    <name evidence="4" type="ORF">P7G31_09050</name>
</gene>
<sequence>MTKALISIDYTQDFVADNGKLTAGQLAQAISEAIFQVIKKAYDDGDYIFFAIDGHDLDDKFHPESKLFPPHNVNGTSGRNLFGPLADLYESIKEDDSVFWMDKRHYSAFSGTDLDIRLRERGVTSLILTGVLTDICVLHTAIDAYNLGYKIEVVKNAVASITEENNQWALNHFESVLGAKII</sequence>
<dbReference type="eggNOG" id="COG1335">
    <property type="taxonomic scope" value="Bacteria"/>
</dbReference>
<dbReference type="OMA" id="HYYDEFD"/>
<organism evidence="4 5">
    <name type="scientific">Streptococcus parauberis</name>
    <dbReference type="NCBI Taxonomy" id="1348"/>
    <lineage>
        <taxon>Bacteria</taxon>
        <taxon>Bacillati</taxon>
        <taxon>Bacillota</taxon>
        <taxon>Bacilli</taxon>
        <taxon>Lactobacillales</taxon>
        <taxon>Streptococcaceae</taxon>
        <taxon>Streptococcus</taxon>
    </lineage>
</organism>
<feature type="domain" description="Isochorismatase-like" evidence="3">
    <location>
        <begin position="4"/>
        <end position="175"/>
    </location>
</feature>
<evidence type="ECO:0000313" key="4">
    <source>
        <dbReference type="EMBL" id="MDT2732371.1"/>
    </source>
</evidence>
<evidence type="ECO:0000256" key="1">
    <source>
        <dbReference type="ARBA" id="ARBA00006336"/>
    </source>
</evidence>
<accession>A0A0E2UCK0</accession>
<protein>
    <submittedName>
        <fullName evidence="4">Cysteine hydrolase</fullName>
    </submittedName>
</protein>
<dbReference type="EMBL" id="JARQAG010000016">
    <property type="protein sequence ID" value="MDT2732371.1"/>
    <property type="molecule type" value="Genomic_DNA"/>
</dbReference>
<dbReference type="PANTHER" id="PTHR43540">
    <property type="entry name" value="PEROXYUREIDOACRYLATE/UREIDOACRYLATE AMIDOHYDROLASE-RELATED"/>
    <property type="match status" value="1"/>
</dbReference>